<feature type="compositionally biased region" description="Basic and acidic residues" evidence="1">
    <location>
        <begin position="26"/>
        <end position="40"/>
    </location>
</feature>
<sequence>MYTTHILQSHGARQPGRQTPSVVGQEPEKRPKKVNSEIRKQQNRIASRNYREKRKRKLQYLQQLIRDEGSAEDEPVDSTEHEHTQDQRVLSPEYFSPAPVARNMTLPSNEHYPALSSSSGNVIQPTLAATTAPYPTQYPGTAPTYSHFEPPWTTPLYDIPPPVNISTWNIPTWIPNIEFSPPMTTRSADDFRFTPPPHSHDSFDLLPSPPSQAHTPDPDLFMMGTYSACRRRPEQGMGNSCMSLPSSPFFHPRYTS</sequence>
<reference evidence="3" key="1">
    <citation type="journal article" date="2020" name="Stud. Mycol.">
        <title>101 Dothideomycetes genomes: a test case for predicting lifestyles and emergence of pathogens.</title>
        <authorList>
            <person name="Haridas S."/>
            <person name="Albert R."/>
            <person name="Binder M."/>
            <person name="Bloem J."/>
            <person name="Labutti K."/>
            <person name="Salamov A."/>
            <person name="Andreopoulos B."/>
            <person name="Baker S."/>
            <person name="Barry K."/>
            <person name="Bills G."/>
            <person name="Bluhm B."/>
            <person name="Cannon C."/>
            <person name="Castanera R."/>
            <person name="Culley D."/>
            <person name="Daum C."/>
            <person name="Ezra D."/>
            <person name="Gonzalez J."/>
            <person name="Henrissat B."/>
            <person name="Kuo A."/>
            <person name="Liang C."/>
            <person name="Lipzen A."/>
            <person name="Lutzoni F."/>
            <person name="Magnuson J."/>
            <person name="Mondo S."/>
            <person name="Nolan M."/>
            <person name="Ohm R."/>
            <person name="Pangilinan J."/>
            <person name="Park H.-J."/>
            <person name="Ramirez L."/>
            <person name="Alfaro M."/>
            <person name="Sun H."/>
            <person name="Tritt A."/>
            <person name="Yoshinaga Y."/>
            <person name="Zwiers L.-H."/>
            <person name="Turgeon B."/>
            <person name="Goodwin S."/>
            <person name="Spatafora J."/>
            <person name="Crous P."/>
            <person name="Grigoriev I."/>
        </authorList>
    </citation>
    <scope>NUCLEOTIDE SEQUENCE</scope>
    <source>
        <strain evidence="3">CBS 675.92</strain>
    </source>
</reference>
<evidence type="ECO:0000256" key="1">
    <source>
        <dbReference type="SAM" id="MobiDB-lite"/>
    </source>
</evidence>
<dbReference type="Proteomes" id="UP000800035">
    <property type="component" value="Unassembled WGS sequence"/>
</dbReference>
<dbReference type="PROSITE" id="PS00036">
    <property type="entry name" value="BZIP_BASIC"/>
    <property type="match status" value="1"/>
</dbReference>
<proteinExistence type="predicted"/>
<dbReference type="AlphaFoldDB" id="A0A6A5TPR7"/>
<dbReference type="GO" id="GO:0003700">
    <property type="term" value="F:DNA-binding transcription factor activity"/>
    <property type="evidence" value="ECO:0007669"/>
    <property type="project" value="InterPro"/>
</dbReference>
<evidence type="ECO:0000313" key="3">
    <source>
        <dbReference type="EMBL" id="KAF1950927.1"/>
    </source>
</evidence>
<feature type="compositionally biased region" description="Basic and acidic residues" evidence="1">
    <location>
        <begin position="192"/>
        <end position="203"/>
    </location>
</feature>
<evidence type="ECO:0000259" key="2">
    <source>
        <dbReference type="PROSITE" id="PS00036"/>
    </source>
</evidence>
<feature type="region of interest" description="Disordered" evidence="1">
    <location>
        <begin position="68"/>
        <end position="92"/>
    </location>
</feature>
<name>A0A6A5TPR7_9PLEO</name>
<keyword evidence="4" id="KW-1185">Reference proteome</keyword>
<evidence type="ECO:0000313" key="4">
    <source>
        <dbReference type="Proteomes" id="UP000800035"/>
    </source>
</evidence>
<feature type="domain" description="BZIP" evidence="2">
    <location>
        <begin position="39"/>
        <end position="53"/>
    </location>
</feature>
<feature type="region of interest" description="Disordered" evidence="1">
    <location>
        <begin position="192"/>
        <end position="215"/>
    </location>
</feature>
<organism evidence="3 4">
    <name type="scientific">Byssothecium circinans</name>
    <dbReference type="NCBI Taxonomy" id="147558"/>
    <lineage>
        <taxon>Eukaryota</taxon>
        <taxon>Fungi</taxon>
        <taxon>Dikarya</taxon>
        <taxon>Ascomycota</taxon>
        <taxon>Pezizomycotina</taxon>
        <taxon>Dothideomycetes</taxon>
        <taxon>Pleosporomycetidae</taxon>
        <taxon>Pleosporales</taxon>
        <taxon>Massarineae</taxon>
        <taxon>Massarinaceae</taxon>
        <taxon>Byssothecium</taxon>
    </lineage>
</organism>
<gene>
    <name evidence="3" type="ORF">CC80DRAFT_220110</name>
</gene>
<dbReference type="OrthoDB" id="2245989at2759"/>
<accession>A0A6A5TPR7</accession>
<feature type="region of interest" description="Disordered" evidence="1">
    <location>
        <begin position="1"/>
        <end position="54"/>
    </location>
</feature>
<dbReference type="EMBL" id="ML977021">
    <property type="protein sequence ID" value="KAF1950927.1"/>
    <property type="molecule type" value="Genomic_DNA"/>
</dbReference>
<dbReference type="CDD" id="cd14688">
    <property type="entry name" value="bZIP_YAP"/>
    <property type="match status" value="1"/>
</dbReference>
<protein>
    <recommendedName>
        <fullName evidence="2">BZIP domain-containing protein</fullName>
    </recommendedName>
</protein>
<dbReference type="InterPro" id="IPR004827">
    <property type="entry name" value="bZIP"/>
</dbReference>